<feature type="non-terminal residue" evidence="1">
    <location>
        <position position="44"/>
    </location>
</feature>
<dbReference type="AlphaFoldDB" id="X0VCU3"/>
<protein>
    <submittedName>
        <fullName evidence="1">Uncharacterized protein</fullName>
    </submittedName>
</protein>
<accession>X0VCU3</accession>
<reference evidence="1" key="1">
    <citation type="journal article" date="2014" name="Front. Microbiol.">
        <title>High frequency of phylogenetically diverse reductive dehalogenase-homologous genes in deep subseafloor sedimentary metagenomes.</title>
        <authorList>
            <person name="Kawai M."/>
            <person name="Futagami T."/>
            <person name="Toyoda A."/>
            <person name="Takaki Y."/>
            <person name="Nishi S."/>
            <person name="Hori S."/>
            <person name="Arai W."/>
            <person name="Tsubouchi T."/>
            <person name="Morono Y."/>
            <person name="Uchiyama I."/>
            <person name="Ito T."/>
            <person name="Fujiyama A."/>
            <person name="Inagaki F."/>
            <person name="Takami H."/>
        </authorList>
    </citation>
    <scope>NUCLEOTIDE SEQUENCE</scope>
    <source>
        <strain evidence="1">Expedition CK06-06</strain>
    </source>
</reference>
<proteinExistence type="predicted"/>
<organism evidence="1">
    <name type="scientific">marine sediment metagenome</name>
    <dbReference type="NCBI Taxonomy" id="412755"/>
    <lineage>
        <taxon>unclassified sequences</taxon>
        <taxon>metagenomes</taxon>
        <taxon>ecological metagenomes</taxon>
    </lineage>
</organism>
<sequence>MATREMRFAFDDKELKTLAGRLPGTVMSYWEGDSLLRGRVAAAE</sequence>
<name>X0VCU3_9ZZZZ</name>
<comment type="caution">
    <text evidence="1">The sequence shown here is derived from an EMBL/GenBank/DDBJ whole genome shotgun (WGS) entry which is preliminary data.</text>
</comment>
<dbReference type="EMBL" id="BARS01016176">
    <property type="protein sequence ID" value="GAF98390.1"/>
    <property type="molecule type" value="Genomic_DNA"/>
</dbReference>
<gene>
    <name evidence="1" type="ORF">S01H1_26668</name>
</gene>
<evidence type="ECO:0000313" key="1">
    <source>
        <dbReference type="EMBL" id="GAF98390.1"/>
    </source>
</evidence>